<protein>
    <submittedName>
        <fullName evidence="1">Uncharacterized protein</fullName>
    </submittedName>
</protein>
<keyword evidence="2" id="KW-1185">Reference proteome</keyword>
<dbReference type="AlphaFoldDB" id="A0A5B7F7A9"/>
<reference evidence="1 2" key="1">
    <citation type="submission" date="2019-05" db="EMBL/GenBank/DDBJ databases">
        <title>Another draft genome of Portunus trituberculatus and its Hox gene families provides insights of decapod evolution.</title>
        <authorList>
            <person name="Jeong J.-H."/>
            <person name="Song I."/>
            <person name="Kim S."/>
            <person name="Choi T."/>
            <person name="Kim D."/>
            <person name="Ryu S."/>
            <person name="Kim W."/>
        </authorList>
    </citation>
    <scope>NUCLEOTIDE SEQUENCE [LARGE SCALE GENOMIC DNA]</scope>
    <source>
        <tissue evidence="1">Muscle</tissue>
    </source>
</reference>
<evidence type="ECO:0000313" key="2">
    <source>
        <dbReference type="Proteomes" id="UP000324222"/>
    </source>
</evidence>
<proteinExistence type="predicted"/>
<sequence length="76" mass="8704">MSPRYPNSRWFHQMRLGGDMGPNMGTTISKTACAINWRKLNSVSYILFKETKDYIGEAHDEPRPARAKGCKVTWEA</sequence>
<name>A0A5B7F7A9_PORTR</name>
<gene>
    <name evidence="1" type="ORF">E2C01_035017</name>
</gene>
<comment type="caution">
    <text evidence="1">The sequence shown here is derived from an EMBL/GenBank/DDBJ whole genome shotgun (WGS) entry which is preliminary data.</text>
</comment>
<dbReference type="Proteomes" id="UP000324222">
    <property type="component" value="Unassembled WGS sequence"/>
</dbReference>
<evidence type="ECO:0000313" key="1">
    <source>
        <dbReference type="EMBL" id="MPC41427.1"/>
    </source>
</evidence>
<organism evidence="1 2">
    <name type="scientific">Portunus trituberculatus</name>
    <name type="common">Swimming crab</name>
    <name type="synonym">Neptunus trituberculatus</name>
    <dbReference type="NCBI Taxonomy" id="210409"/>
    <lineage>
        <taxon>Eukaryota</taxon>
        <taxon>Metazoa</taxon>
        <taxon>Ecdysozoa</taxon>
        <taxon>Arthropoda</taxon>
        <taxon>Crustacea</taxon>
        <taxon>Multicrustacea</taxon>
        <taxon>Malacostraca</taxon>
        <taxon>Eumalacostraca</taxon>
        <taxon>Eucarida</taxon>
        <taxon>Decapoda</taxon>
        <taxon>Pleocyemata</taxon>
        <taxon>Brachyura</taxon>
        <taxon>Eubrachyura</taxon>
        <taxon>Portunoidea</taxon>
        <taxon>Portunidae</taxon>
        <taxon>Portuninae</taxon>
        <taxon>Portunus</taxon>
    </lineage>
</organism>
<dbReference type="EMBL" id="VSRR010005052">
    <property type="protein sequence ID" value="MPC41427.1"/>
    <property type="molecule type" value="Genomic_DNA"/>
</dbReference>
<accession>A0A5B7F7A9</accession>